<protein>
    <recommendedName>
        <fullName evidence="4">PQ-loop repeat-containing protein</fullName>
    </recommendedName>
</protein>
<sequence length="98" mass="11000">MNPDLVGWAASAVLLATLSRQIHTQWQDREAKGVSRWLFLGQIVASAGFIAYSWMLDNLVFIVTNALILMTAVVGEVGLLVRRRRTLRSRDTASRTRD</sequence>
<evidence type="ECO:0000313" key="3">
    <source>
        <dbReference type="Proteomes" id="UP001595724"/>
    </source>
</evidence>
<evidence type="ECO:0008006" key="4">
    <source>
        <dbReference type="Google" id="ProtNLM"/>
    </source>
</evidence>
<dbReference type="EMBL" id="JBHRYF010000023">
    <property type="protein sequence ID" value="MFC3661586.1"/>
    <property type="molecule type" value="Genomic_DNA"/>
</dbReference>
<proteinExistence type="predicted"/>
<feature type="transmembrane region" description="Helical" evidence="1">
    <location>
        <begin position="34"/>
        <end position="54"/>
    </location>
</feature>
<keyword evidence="1" id="KW-1133">Transmembrane helix</keyword>
<keyword evidence="1" id="KW-0812">Transmembrane</keyword>
<evidence type="ECO:0000313" key="2">
    <source>
        <dbReference type="EMBL" id="MFC3661586.1"/>
    </source>
</evidence>
<comment type="caution">
    <text evidence="2">The sequence shown here is derived from an EMBL/GenBank/DDBJ whole genome shotgun (WGS) entry which is preliminary data.</text>
</comment>
<dbReference type="Gene3D" id="1.20.1280.290">
    <property type="match status" value="1"/>
</dbReference>
<keyword evidence="1" id="KW-0472">Membrane</keyword>
<feature type="transmembrane region" description="Helical" evidence="1">
    <location>
        <begin position="60"/>
        <end position="81"/>
    </location>
</feature>
<dbReference type="Proteomes" id="UP001595724">
    <property type="component" value="Unassembled WGS sequence"/>
</dbReference>
<gene>
    <name evidence="2" type="ORF">ACFOM9_16115</name>
</gene>
<organism evidence="2 3">
    <name type="scientific">Luteimonas notoginsengisoli</name>
    <dbReference type="NCBI Taxonomy" id="1578200"/>
    <lineage>
        <taxon>Bacteria</taxon>
        <taxon>Pseudomonadati</taxon>
        <taxon>Pseudomonadota</taxon>
        <taxon>Gammaproteobacteria</taxon>
        <taxon>Lysobacterales</taxon>
        <taxon>Lysobacteraceae</taxon>
        <taxon>Luteimonas</taxon>
    </lineage>
</organism>
<keyword evidence="3" id="KW-1185">Reference proteome</keyword>
<name>A0ABV7UXA9_9GAMM</name>
<accession>A0ABV7UXA9</accession>
<dbReference type="RefSeq" id="WP_386713286.1">
    <property type="nucleotide sequence ID" value="NZ_JBHRYF010000023.1"/>
</dbReference>
<reference evidence="3" key="1">
    <citation type="journal article" date="2019" name="Int. J. Syst. Evol. Microbiol.">
        <title>The Global Catalogue of Microorganisms (GCM) 10K type strain sequencing project: providing services to taxonomists for standard genome sequencing and annotation.</title>
        <authorList>
            <consortium name="The Broad Institute Genomics Platform"/>
            <consortium name="The Broad Institute Genome Sequencing Center for Infectious Disease"/>
            <person name="Wu L."/>
            <person name="Ma J."/>
        </authorList>
    </citation>
    <scope>NUCLEOTIDE SEQUENCE [LARGE SCALE GENOMIC DNA]</scope>
    <source>
        <strain evidence="3">KCTC 42211</strain>
    </source>
</reference>
<evidence type="ECO:0000256" key="1">
    <source>
        <dbReference type="SAM" id="Phobius"/>
    </source>
</evidence>